<dbReference type="EMBL" id="CP001103">
    <property type="protein sequence ID" value="AGV54073.1"/>
    <property type="molecule type" value="Genomic_DNA"/>
</dbReference>
<evidence type="ECO:0000313" key="2">
    <source>
        <dbReference type="Proteomes" id="UP000001870"/>
    </source>
</evidence>
<reference evidence="1 2" key="1">
    <citation type="journal article" date="2008" name="ISME J.">
        <title>Comparative genomics of two ecotypes of the marine planktonic copiotroph Alteromonas macleodii suggests alternative lifestyles associated with different kinds of particulate organic matter.</title>
        <authorList>
            <person name="Ivars-Martinez E."/>
            <person name="Martin-Cuadrado A.B."/>
            <person name="D'Auria G."/>
            <person name="Mira A."/>
            <person name="Ferriera S."/>
            <person name="Johnson J."/>
            <person name="Friedman R."/>
            <person name="Rodriguez-Valera F."/>
        </authorList>
    </citation>
    <scope>NUCLEOTIDE SEQUENCE [LARGE SCALE GENOMIC DNA]</scope>
    <source>
        <strain evidence="2">DSM 17117 / CIP 110805 / LMG 28347 / Deep ecotype</strain>
    </source>
</reference>
<proteinExistence type="predicted"/>
<evidence type="ECO:0008006" key="3">
    <source>
        <dbReference type="Google" id="ProtNLM"/>
    </source>
</evidence>
<dbReference type="InterPro" id="IPR036107">
    <property type="entry name" value="CsrA_sf"/>
</dbReference>
<dbReference type="Proteomes" id="UP000001870">
    <property type="component" value="Chromosome"/>
</dbReference>
<reference evidence="1 2" key="2">
    <citation type="journal article" date="2015" name="Antonie Van Leeuwenhoek">
        <title>Ecophysiological diversity of a novel member of the genus Alteromonas, and description of Alteromonas mediterranea sp. nov.</title>
        <authorList>
            <person name="Ivanova E.P."/>
            <person name="Lopez-Perez M."/>
            <person name="Zabalos M."/>
            <person name="Nguyen S.H."/>
            <person name="Webb H.K."/>
            <person name="Ryan J."/>
            <person name="Lagutin K."/>
            <person name="Vyssotski M."/>
            <person name="Crawford R.J."/>
            <person name="Rodriguez-Valera F."/>
        </authorList>
    </citation>
    <scope>NUCLEOTIDE SEQUENCE [LARGE SCALE GENOMIC DNA]</scope>
    <source>
        <strain evidence="2">DSM 17117 / CIP 110805 / LMG 28347 / Deep ecotype</strain>
    </source>
</reference>
<dbReference type="Gene3D" id="2.60.40.4380">
    <property type="entry name" value="Translational regulator CsrA"/>
    <property type="match status" value="1"/>
</dbReference>
<dbReference type="GO" id="GO:0003723">
    <property type="term" value="F:RNA binding"/>
    <property type="evidence" value="ECO:0007669"/>
    <property type="project" value="InterPro"/>
</dbReference>
<dbReference type="RefSeq" id="WP_023559844.1">
    <property type="nucleotide sequence ID" value="NC_011138.3"/>
</dbReference>
<dbReference type="GO" id="GO:0006109">
    <property type="term" value="P:regulation of carbohydrate metabolic process"/>
    <property type="evidence" value="ECO:0007669"/>
    <property type="project" value="InterPro"/>
</dbReference>
<gene>
    <name evidence="1" type="ORF">MADE_000001022520</name>
</gene>
<name>T2DN23_ALTMD</name>
<organism evidence="1 2">
    <name type="scientific">Alteromonas mediterranea (strain DSM 17117 / CIP 110805 / LMG 28347 / Deep ecotype)</name>
    <dbReference type="NCBI Taxonomy" id="1774373"/>
    <lineage>
        <taxon>Bacteria</taxon>
        <taxon>Pseudomonadati</taxon>
        <taxon>Pseudomonadota</taxon>
        <taxon>Gammaproteobacteria</taxon>
        <taxon>Alteromonadales</taxon>
        <taxon>Alteromonadaceae</taxon>
        <taxon>Alteromonas/Salinimonas group</taxon>
        <taxon>Alteromonas</taxon>
    </lineage>
</organism>
<keyword evidence="2" id="KW-1185">Reference proteome</keyword>
<protein>
    <recommendedName>
        <fullName evidence="3">Carbon storage regulator</fullName>
    </recommendedName>
</protein>
<dbReference type="KEGG" id="amc:MADE_000001022520"/>
<sequence>MSLALTANPATSDKFFVTFGTQTCEITVVKDKHHGRVRLLFDAPKDVIVDREKIHRKRHGLDKE</sequence>
<accession>T2DN23</accession>
<evidence type="ECO:0000313" key="1">
    <source>
        <dbReference type="EMBL" id="AGV54073.1"/>
    </source>
</evidence>
<dbReference type="HOGENOM" id="CLU_2857764_0_0_6"/>
<dbReference type="AlphaFoldDB" id="T2DN23"/>
<dbReference type="GO" id="GO:0006402">
    <property type="term" value="P:mRNA catabolic process"/>
    <property type="evidence" value="ECO:0007669"/>
    <property type="project" value="InterPro"/>
</dbReference>